<keyword evidence="2" id="KW-0378">Hydrolase</keyword>
<accession>A0A7W3YE37</accession>
<dbReference type="InterPro" id="IPR036514">
    <property type="entry name" value="SGNH_hydro_sf"/>
</dbReference>
<dbReference type="SUPFAM" id="SSF52266">
    <property type="entry name" value="SGNH hydrolase"/>
    <property type="match status" value="1"/>
</dbReference>
<dbReference type="Gene3D" id="3.40.50.1110">
    <property type="entry name" value="SGNH hydrolase"/>
    <property type="match status" value="1"/>
</dbReference>
<evidence type="ECO:0000313" key="2">
    <source>
        <dbReference type="EMBL" id="MBB1087811.1"/>
    </source>
</evidence>
<evidence type="ECO:0000313" key="3">
    <source>
        <dbReference type="Proteomes" id="UP000552587"/>
    </source>
</evidence>
<feature type="domain" description="SGNH hydrolase-type esterase" evidence="1">
    <location>
        <begin position="6"/>
        <end position="186"/>
    </location>
</feature>
<evidence type="ECO:0000259" key="1">
    <source>
        <dbReference type="Pfam" id="PF13472"/>
    </source>
</evidence>
<protein>
    <submittedName>
        <fullName evidence="2">SGNH/GDSL hydrolase family protein</fullName>
    </submittedName>
</protein>
<dbReference type="InterPro" id="IPR013830">
    <property type="entry name" value="SGNH_hydro"/>
</dbReference>
<name>A0A7W3YE37_9GAMM</name>
<reference evidence="2 3" key="1">
    <citation type="submission" date="2020-07" db="EMBL/GenBank/DDBJ databases">
        <authorList>
            <person name="Xu S."/>
            <person name="Li A."/>
        </authorList>
    </citation>
    <scope>NUCLEOTIDE SEQUENCE [LARGE SCALE GENOMIC DNA]</scope>
    <source>
        <strain evidence="2 3">SG-8</strain>
    </source>
</reference>
<dbReference type="GO" id="GO:0016788">
    <property type="term" value="F:hydrolase activity, acting on ester bonds"/>
    <property type="evidence" value="ECO:0007669"/>
    <property type="project" value="UniProtKB-ARBA"/>
</dbReference>
<dbReference type="EMBL" id="JACHTE010000003">
    <property type="protein sequence ID" value="MBB1087811.1"/>
    <property type="molecule type" value="Genomic_DNA"/>
</dbReference>
<proteinExistence type="predicted"/>
<comment type="caution">
    <text evidence="2">The sequence shown here is derived from an EMBL/GenBank/DDBJ whole genome shotgun (WGS) entry which is preliminary data.</text>
</comment>
<dbReference type="RefSeq" id="WP_182668800.1">
    <property type="nucleotide sequence ID" value="NZ_JACHTE010000003.1"/>
</dbReference>
<dbReference type="AlphaFoldDB" id="A0A7W3YE37"/>
<dbReference type="Pfam" id="PF13472">
    <property type="entry name" value="Lipase_GDSL_2"/>
    <property type="match status" value="1"/>
</dbReference>
<gene>
    <name evidence="2" type="ORF">H4F99_04830</name>
</gene>
<sequence>MTTYLALGDSYTIGEAVAEESRWPVQLATALRADGLPLADPRIIATTGWTTDELATALDAAEPLGEWGFVSLLIGVNNQYRNRPLDNYRDEFDALLQRAIAYAGGRPERVVVLSIPDWGVTPFGREDTRGSESIGQAIDAFNATARERCAARGVAFVDITPVSRARGGEPAMVADDGLHPSAAMYAEWTREAVPVARGLLAR</sequence>
<keyword evidence="3" id="KW-1185">Reference proteome</keyword>
<dbReference type="Proteomes" id="UP000552587">
    <property type="component" value="Unassembled WGS sequence"/>
</dbReference>
<organism evidence="2 3">
    <name type="scientific">Marilutibacter penaei</name>
    <dbReference type="NCBI Taxonomy" id="2759900"/>
    <lineage>
        <taxon>Bacteria</taxon>
        <taxon>Pseudomonadati</taxon>
        <taxon>Pseudomonadota</taxon>
        <taxon>Gammaproteobacteria</taxon>
        <taxon>Lysobacterales</taxon>
        <taxon>Lysobacteraceae</taxon>
        <taxon>Marilutibacter</taxon>
    </lineage>
</organism>
<dbReference type="CDD" id="cd01832">
    <property type="entry name" value="SGNH_hydrolase_like_1"/>
    <property type="match status" value="1"/>
</dbReference>